<keyword evidence="1" id="KW-0540">Nuclease</keyword>
<dbReference type="PROSITE" id="PS51198">
    <property type="entry name" value="UVRD_HELICASE_ATP_BIND"/>
    <property type="match status" value="1"/>
</dbReference>
<comment type="catalytic activity">
    <reaction evidence="13">
        <text>ATP + H2O = ADP + phosphate + H(+)</text>
        <dbReference type="Rhea" id="RHEA:13065"/>
        <dbReference type="ChEBI" id="CHEBI:15377"/>
        <dbReference type="ChEBI" id="CHEBI:15378"/>
        <dbReference type="ChEBI" id="CHEBI:30616"/>
        <dbReference type="ChEBI" id="CHEBI:43474"/>
        <dbReference type="ChEBI" id="CHEBI:456216"/>
        <dbReference type="EC" id="5.6.2.4"/>
    </reaction>
</comment>
<evidence type="ECO:0000256" key="11">
    <source>
        <dbReference type="ARBA" id="ARBA00034617"/>
    </source>
</evidence>
<keyword evidence="2 14" id="KW-0547">Nucleotide-binding</keyword>
<dbReference type="InterPro" id="IPR014016">
    <property type="entry name" value="UvrD-like_ATP-bd"/>
</dbReference>
<evidence type="ECO:0000259" key="15">
    <source>
        <dbReference type="PROSITE" id="PS51198"/>
    </source>
</evidence>
<dbReference type="CDD" id="cd17932">
    <property type="entry name" value="DEXQc_UvrD"/>
    <property type="match status" value="1"/>
</dbReference>
<dbReference type="Gene3D" id="3.40.50.300">
    <property type="entry name" value="P-loop containing nucleotide triphosphate hydrolases"/>
    <property type="match status" value="4"/>
</dbReference>
<dbReference type="PANTHER" id="PTHR11070:SF48">
    <property type="entry name" value="ATP-DEPENDENT HELICASE_NUCLEASE SUBUNIT A"/>
    <property type="match status" value="1"/>
</dbReference>
<organism evidence="17 18">
    <name type="scientific">Hujiaoplasma nucleasis</name>
    <dbReference type="NCBI Taxonomy" id="2725268"/>
    <lineage>
        <taxon>Bacteria</taxon>
        <taxon>Bacillati</taxon>
        <taxon>Mycoplasmatota</taxon>
        <taxon>Mollicutes</taxon>
        <taxon>Candidatus Izemoplasmatales</taxon>
        <taxon>Hujiaoplasmataceae</taxon>
        <taxon>Hujiaoplasma</taxon>
    </lineage>
</organism>
<keyword evidence="6" id="KW-0269">Exonuclease</keyword>
<dbReference type="GO" id="GO:0003677">
    <property type="term" value="F:DNA binding"/>
    <property type="evidence" value="ECO:0007669"/>
    <property type="project" value="UniProtKB-KW"/>
</dbReference>
<evidence type="ECO:0000256" key="4">
    <source>
        <dbReference type="ARBA" id="ARBA00022801"/>
    </source>
</evidence>
<accession>A0A7L6N0J5</accession>
<evidence type="ECO:0000256" key="1">
    <source>
        <dbReference type="ARBA" id="ARBA00022722"/>
    </source>
</evidence>
<keyword evidence="8" id="KW-0238">DNA-binding</keyword>
<evidence type="ECO:0000259" key="16">
    <source>
        <dbReference type="PROSITE" id="PS51217"/>
    </source>
</evidence>
<dbReference type="InterPro" id="IPR011335">
    <property type="entry name" value="Restrct_endonuc-II-like"/>
</dbReference>
<dbReference type="SUPFAM" id="SSF52980">
    <property type="entry name" value="Restriction endonuclease-like"/>
    <property type="match status" value="1"/>
</dbReference>
<evidence type="ECO:0000313" key="18">
    <source>
        <dbReference type="Proteomes" id="UP000512167"/>
    </source>
</evidence>
<keyword evidence="3" id="KW-0227">DNA damage</keyword>
<dbReference type="GO" id="GO:0000725">
    <property type="term" value="P:recombinational repair"/>
    <property type="evidence" value="ECO:0007669"/>
    <property type="project" value="TreeGrafter"/>
</dbReference>
<dbReference type="PROSITE" id="PS51217">
    <property type="entry name" value="UVRD_HELICASE_CTER"/>
    <property type="match status" value="1"/>
</dbReference>
<keyword evidence="7 14" id="KW-0067">ATP-binding</keyword>
<dbReference type="SUPFAM" id="SSF52540">
    <property type="entry name" value="P-loop containing nucleoside triphosphate hydrolases"/>
    <property type="match status" value="1"/>
</dbReference>
<dbReference type="AlphaFoldDB" id="A0A7L6N0J5"/>
<dbReference type="KEGG" id="tbk:HF295_02420"/>
<dbReference type="InterPro" id="IPR027417">
    <property type="entry name" value="P-loop_NTPase"/>
</dbReference>
<dbReference type="GO" id="GO:0033202">
    <property type="term" value="C:DNA helicase complex"/>
    <property type="evidence" value="ECO:0007669"/>
    <property type="project" value="TreeGrafter"/>
</dbReference>
<dbReference type="Gene3D" id="3.90.320.10">
    <property type="match status" value="1"/>
</dbReference>
<dbReference type="GO" id="GO:0005829">
    <property type="term" value="C:cytosol"/>
    <property type="evidence" value="ECO:0007669"/>
    <property type="project" value="TreeGrafter"/>
</dbReference>
<comment type="catalytic activity">
    <reaction evidence="11">
        <text>Couples ATP hydrolysis with the unwinding of duplex DNA by translocating in the 3'-5' direction.</text>
        <dbReference type="EC" id="5.6.2.4"/>
    </reaction>
</comment>
<dbReference type="PANTHER" id="PTHR11070">
    <property type="entry name" value="UVRD / RECB / PCRA DNA HELICASE FAMILY MEMBER"/>
    <property type="match status" value="1"/>
</dbReference>
<keyword evidence="4 14" id="KW-0378">Hydrolase</keyword>
<keyword evidence="5 14" id="KW-0347">Helicase</keyword>
<reference evidence="17 18" key="1">
    <citation type="submission" date="2020-04" db="EMBL/GenBank/DDBJ databases">
        <authorList>
            <person name="Zheng R.K."/>
            <person name="Sun C.M."/>
        </authorList>
    </citation>
    <scope>NUCLEOTIDE SEQUENCE [LARGE SCALE GENOMIC DNA]</scope>
    <source>
        <strain evidence="18">zrk29</strain>
    </source>
</reference>
<evidence type="ECO:0000256" key="8">
    <source>
        <dbReference type="ARBA" id="ARBA00023125"/>
    </source>
</evidence>
<feature type="domain" description="UvrD-like helicase C-terminal" evidence="16">
    <location>
        <begin position="464"/>
        <end position="741"/>
    </location>
</feature>
<dbReference type="InterPro" id="IPR000212">
    <property type="entry name" value="DNA_helicase_UvrD/REP"/>
</dbReference>
<name>A0A7L6N0J5_9MOLU</name>
<protein>
    <recommendedName>
        <fullName evidence="12">DNA 3'-5' helicase</fullName>
        <ecNumber evidence="12">5.6.2.4</ecNumber>
    </recommendedName>
</protein>
<evidence type="ECO:0000256" key="7">
    <source>
        <dbReference type="ARBA" id="ARBA00022840"/>
    </source>
</evidence>
<evidence type="ECO:0000256" key="13">
    <source>
        <dbReference type="ARBA" id="ARBA00048988"/>
    </source>
</evidence>
<feature type="binding site" evidence="14">
    <location>
        <begin position="22"/>
        <end position="29"/>
    </location>
    <ligand>
        <name>ATP</name>
        <dbReference type="ChEBI" id="CHEBI:30616"/>
    </ligand>
</feature>
<evidence type="ECO:0000256" key="9">
    <source>
        <dbReference type="ARBA" id="ARBA00023204"/>
    </source>
</evidence>
<dbReference type="RefSeq" id="WP_312032258.1">
    <property type="nucleotide sequence ID" value="NZ_CP051151.1"/>
</dbReference>
<dbReference type="GO" id="GO:0043138">
    <property type="term" value="F:3'-5' DNA helicase activity"/>
    <property type="evidence" value="ECO:0007669"/>
    <property type="project" value="UniProtKB-EC"/>
</dbReference>
<evidence type="ECO:0000256" key="3">
    <source>
        <dbReference type="ARBA" id="ARBA00022763"/>
    </source>
</evidence>
<evidence type="ECO:0000256" key="5">
    <source>
        <dbReference type="ARBA" id="ARBA00022806"/>
    </source>
</evidence>
<dbReference type="GO" id="GO:0004527">
    <property type="term" value="F:exonuclease activity"/>
    <property type="evidence" value="ECO:0007669"/>
    <property type="project" value="UniProtKB-KW"/>
</dbReference>
<keyword evidence="10" id="KW-0413">Isomerase</keyword>
<evidence type="ECO:0000256" key="10">
    <source>
        <dbReference type="ARBA" id="ARBA00023235"/>
    </source>
</evidence>
<dbReference type="Proteomes" id="UP000512167">
    <property type="component" value="Chromosome"/>
</dbReference>
<keyword evidence="9" id="KW-0234">DNA repair</keyword>
<keyword evidence="18" id="KW-1185">Reference proteome</keyword>
<feature type="domain" description="UvrD-like helicase ATP-binding" evidence="15">
    <location>
        <begin position="1"/>
        <end position="436"/>
    </location>
</feature>
<evidence type="ECO:0000256" key="2">
    <source>
        <dbReference type="ARBA" id="ARBA00022741"/>
    </source>
</evidence>
<dbReference type="Pfam" id="PF13361">
    <property type="entry name" value="UvrD_C"/>
    <property type="match status" value="1"/>
</dbReference>
<dbReference type="InterPro" id="IPR011604">
    <property type="entry name" value="PDDEXK-like_dom_sf"/>
</dbReference>
<proteinExistence type="predicted"/>
<evidence type="ECO:0000256" key="12">
    <source>
        <dbReference type="ARBA" id="ARBA00034808"/>
    </source>
</evidence>
<evidence type="ECO:0000256" key="6">
    <source>
        <dbReference type="ARBA" id="ARBA00022839"/>
    </source>
</evidence>
<evidence type="ECO:0000256" key="14">
    <source>
        <dbReference type="PROSITE-ProRule" id="PRU00560"/>
    </source>
</evidence>
<evidence type="ECO:0000313" key="17">
    <source>
        <dbReference type="EMBL" id="QLY39776.1"/>
    </source>
</evidence>
<dbReference type="InterPro" id="IPR014017">
    <property type="entry name" value="DNA_helicase_UvrD-like_C"/>
</dbReference>
<gene>
    <name evidence="17" type="ORF">HF295_02420</name>
</gene>
<dbReference type="EC" id="5.6.2.4" evidence="12"/>
<dbReference type="EMBL" id="CP051151">
    <property type="protein sequence ID" value="QLY39776.1"/>
    <property type="molecule type" value="Genomic_DNA"/>
</dbReference>
<sequence length="1037" mass="122450">MIYTKHQNKAINHEGENILVSASAGSGKTGVLKARVLRKLNDGVDIDQLIILTFTEAAAAEMKSRIIDELKKNHMDHQLVKLDNAIISTFDAFTLRLVREYHYLLKLPADIQISDTLLIQMESDIILQEVIKDFYLENTQEFRQLVKLLFSGNDHFLEQGILNLARAFKKIPNYFAFIESYDQHFKPSMLEKAYDEFFAFIHQDLQVIRDKFYDYYQDNYRSYSLDCDLYLDQCLSIYNALAKEEDPQTIMDLLDEFFLPRKPVKPRNTDDWLESFDQGKKLIKKIKEEIQASQLGQDKAYIKTWENTLDRVQVILKMTHQYLLKLRQVQIQKNLYSFDDIMAFAIDLFKNHQDIRQKYQENINEILIDEYQDTNDLQDYLISLIANNNVFMVGDVKQSIYRFRDANPKNFMRILEEYQKMNQGMAINLIENFRSNKYVLEKINDMFLEIMTIDKGGVNYSDNHQLVSGYDDDFGLNQKNDPLHIHYYDPKTIKIKQEDLSKDQIEAHIVAKDILRKMKKRQRIFTGKAYRPIEYSDITILVDRKNAFDTYAKVLGAYQIPVDIYDKTSFIQSEEMIFIHQFLILLNKLRNNDSQAFKQSLYAVARSFVYGIPDQEIIHFLISTKADIQAFLKDQTFDLIKNDLLSLLEFINIKPNVNLIDMIYQKTKIYEKIAYLDKPKNRAKKLEYFRHLIGSQKEKKFEDMIDYLAFIDQRSDLDIEYKESKENIQAIKLMSIHQSKGLQFPVLYMIGLSKKFNFTENKEVFNFSPDYGILTYSNDQGIYRNFLERLFFKKAKAEDSSEKIRLFYVALTRAKEEINLVLEAKEELNLVKTTYNNYLEMLYDAYHLEPTDIIMDIENPEIQVTSDQDYQQKSISYKKFDFTEDIIDQGSYSKAENTFFTDQVKVALNYGQNIHSLLESIDFNHLDQSMDTLPENIRKSMIVLSDSSLFKSLKEPTFYKEYEFIDQESDQLRQGIIDLLIMDIDKVIIIDYKLKNIDDLAYYDQLKGYESYLKKMTDKPIYGYLYSLIDQELKQMI</sequence>
<dbReference type="Pfam" id="PF00580">
    <property type="entry name" value="UvrD-helicase"/>
    <property type="match status" value="1"/>
</dbReference>
<dbReference type="GO" id="GO:0005524">
    <property type="term" value="F:ATP binding"/>
    <property type="evidence" value="ECO:0007669"/>
    <property type="project" value="UniProtKB-UniRule"/>
</dbReference>